<evidence type="ECO:0000313" key="4">
    <source>
        <dbReference type="Proteomes" id="UP000199701"/>
    </source>
</evidence>
<feature type="transmembrane region" description="Helical" evidence="1">
    <location>
        <begin position="163"/>
        <end position="183"/>
    </location>
</feature>
<accession>A0A1I0M903</accession>
<feature type="transmembrane region" description="Helical" evidence="1">
    <location>
        <begin position="20"/>
        <end position="37"/>
    </location>
</feature>
<dbReference type="STRING" id="99656.SAMN05421659_101232"/>
<dbReference type="GO" id="GO:0043709">
    <property type="term" value="P:cell adhesion involved in single-species biofilm formation"/>
    <property type="evidence" value="ECO:0007669"/>
    <property type="project" value="TreeGrafter"/>
</dbReference>
<dbReference type="InterPro" id="IPR043128">
    <property type="entry name" value="Rev_trsase/Diguanyl_cyclase"/>
</dbReference>
<dbReference type="Pfam" id="PF00990">
    <property type="entry name" value="GGDEF"/>
    <property type="match status" value="1"/>
</dbReference>
<dbReference type="Gene3D" id="3.30.70.270">
    <property type="match status" value="1"/>
</dbReference>
<dbReference type="GO" id="GO:1902201">
    <property type="term" value="P:negative regulation of bacterial-type flagellum-dependent cell motility"/>
    <property type="evidence" value="ECO:0007669"/>
    <property type="project" value="TreeGrafter"/>
</dbReference>
<dbReference type="PROSITE" id="PS50887">
    <property type="entry name" value="GGDEF"/>
    <property type="match status" value="1"/>
</dbReference>
<feature type="transmembrane region" description="Helical" evidence="1">
    <location>
        <begin position="82"/>
        <end position="99"/>
    </location>
</feature>
<dbReference type="EMBL" id="FOJI01000001">
    <property type="protein sequence ID" value="SEV83851.1"/>
    <property type="molecule type" value="Genomic_DNA"/>
</dbReference>
<keyword evidence="4" id="KW-1185">Reference proteome</keyword>
<dbReference type="GO" id="GO:0005886">
    <property type="term" value="C:plasma membrane"/>
    <property type="evidence" value="ECO:0007669"/>
    <property type="project" value="TreeGrafter"/>
</dbReference>
<reference evidence="3 4" key="1">
    <citation type="submission" date="2016-10" db="EMBL/GenBank/DDBJ databases">
        <authorList>
            <person name="de Groot N.N."/>
        </authorList>
    </citation>
    <scope>NUCLEOTIDE SEQUENCE [LARGE SCALE GENOMIC DNA]</scope>
    <source>
        <strain evidence="3 4">DSM 9179</strain>
    </source>
</reference>
<dbReference type="NCBIfam" id="TIGR00254">
    <property type="entry name" value="GGDEF"/>
    <property type="match status" value="1"/>
</dbReference>
<evidence type="ECO:0000313" key="3">
    <source>
        <dbReference type="EMBL" id="SEV83851.1"/>
    </source>
</evidence>
<feature type="transmembrane region" description="Helical" evidence="1">
    <location>
        <begin position="49"/>
        <end position="73"/>
    </location>
</feature>
<dbReference type="CDD" id="cd01949">
    <property type="entry name" value="GGDEF"/>
    <property type="match status" value="1"/>
</dbReference>
<dbReference type="GO" id="GO:0052621">
    <property type="term" value="F:diguanylate cyclase activity"/>
    <property type="evidence" value="ECO:0007669"/>
    <property type="project" value="TreeGrafter"/>
</dbReference>
<gene>
    <name evidence="3" type="ORF">SAMN05421659_101232</name>
</gene>
<feature type="transmembrane region" description="Helical" evidence="1">
    <location>
        <begin position="130"/>
        <end position="148"/>
    </location>
</feature>
<feature type="domain" description="GGDEF" evidence="2">
    <location>
        <begin position="235"/>
        <end position="364"/>
    </location>
</feature>
<evidence type="ECO:0000256" key="1">
    <source>
        <dbReference type="SAM" id="Phobius"/>
    </source>
</evidence>
<feature type="transmembrane region" description="Helical" evidence="1">
    <location>
        <begin position="105"/>
        <end position="123"/>
    </location>
</feature>
<dbReference type="AlphaFoldDB" id="A0A1I0M903"/>
<protein>
    <submittedName>
        <fullName evidence="3">Diguanylate cyclase (GGDEF) domain-containing protein</fullName>
    </submittedName>
</protein>
<evidence type="ECO:0000259" key="2">
    <source>
        <dbReference type="PROSITE" id="PS50887"/>
    </source>
</evidence>
<keyword evidence="1" id="KW-1133">Transmembrane helix</keyword>
<dbReference type="InterPro" id="IPR050469">
    <property type="entry name" value="Diguanylate_Cyclase"/>
</dbReference>
<proteinExistence type="predicted"/>
<keyword evidence="1" id="KW-0472">Membrane</keyword>
<dbReference type="InterPro" id="IPR029787">
    <property type="entry name" value="Nucleotide_cyclase"/>
</dbReference>
<organism evidence="3 4">
    <name type="scientific">[Clostridium] fimetarium</name>
    <dbReference type="NCBI Taxonomy" id="99656"/>
    <lineage>
        <taxon>Bacteria</taxon>
        <taxon>Bacillati</taxon>
        <taxon>Bacillota</taxon>
        <taxon>Clostridia</taxon>
        <taxon>Lachnospirales</taxon>
        <taxon>Lachnospiraceae</taxon>
    </lineage>
</organism>
<dbReference type="Proteomes" id="UP000199701">
    <property type="component" value="Unassembled WGS sequence"/>
</dbReference>
<dbReference type="RefSeq" id="WP_092449739.1">
    <property type="nucleotide sequence ID" value="NZ_FOJI01000001.1"/>
</dbReference>
<dbReference type="PANTHER" id="PTHR45138:SF9">
    <property type="entry name" value="DIGUANYLATE CYCLASE DGCM-RELATED"/>
    <property type="match status" value="1"/>
</dbReference>
<sequence length="364" mass="41446">MQEYGETFDKWRKIIARTNLYFVVFNFAVEFFMYFILLKSNLIFQAIPVYIVAFLILPSTANVLVVLIGNFILKHVSTDFKFINYIPVIQMAFLALIVASTHFVFPITLCFFFFPMFITVLFGDKRMTRTIEIICGMFLILALLSRKFSPFKMEIDDNFVPEAIIAFAILIASGIICSVLIQYQNEKSDIIYKGYLQQLDLQDQVSKDQKTGLYGHGMLMKTLYKMVKSSETTNQGFTLAIIDIDDFKKVNDTHGHLTGDKVILTLSALMQQSNCERCFLSRFGGEEFAIIFSGIEINDVFGYMEALRTEFQKRTFGFNNEAITISAGIASWKPGVDSNKLFNNADTAMYAAKTSGKNKTVIFE</sequence>
<name>A0A1I0M903_9FIRM</name>
<dbReference type="PANTHER" id="PTHR45138">
    <property type="entry name" value="REGULATORY COMPONENTS OF SENSORY TRANSDUCTION SYSTEM"/>
    <property type="match status" value="1"/>
</dbReference>
<keyword evidence="1" id="KW-0812">Transmembrane</keyword>
<dbReference type="OrthoDB" id="9804955at2"/>
<dbReference type="SUPFAM" id="SSF55073">
    <property type="entry name" value="Nucleotide cyclase"/>
    <property type="match status" value="1"/>
</dbReference>
<dbReference type="SMART" id="SM00267">
    <property type="entry name" value="GGDEF"/>
    <property type="match status" value="1"/>
</dbReference>
<dbReference type="InterPro" id="IPR000160">
    <property type="entry name" value="GGDEF_dom"/>
</dbReference>